<dbReference type="Gene3D" id="3.40.50.1110">
    <property type="entry name" value="SGNH hydrolase"/>
    <property type="match status" value="1"/>
</dbReference>
<organism evidence="1">
    <name type="scientific">viral metagenome</name>
    <dbReference type="NCBI Taxonomy" id="1070528"/>
    <lineage>
        <taxon>unclassified sequences</taxon>
        <taxon>metagenomes</taxon>
        <taxon>organismal metagenomes</taxon>
    </lineage>
</organism>
<dbReference type="SUPFAM" id="SSF52266">
    <property type="entry name" value="SGNH hydrolase"/>
    <property type="match status" value="1"/>
</dbReference>
<sequence length="242" mass="28068">MQLNLRPVTWTRQFNGQSPGDLENKNNGFAGRFMGYDSKIISPSDKIPSNLPVMLLVGDSIIGDVCISSIRAQFRGIANVNFLQQPHHCKNIDSWLEEWKIDEWTHYHCIFWFDGMHGFPERVTETVHTELTPFLVDRIRKNTNNLLWCNCTPIPEDMPQGQTNSVKGPNSSQQQLTNESVINRNKSIENEMTIMEVELLDIYEKMKPIQHLVQRPKDIHFFPKGEIIMSNHICKRLKALFF</sequence>
<dbReference type="EMBL" id="MN740360">
    <property type="protein sequence ID" value="QHU02606.1"/>
    <property type="molecule type" value="Genomic_DNA"/>
</dbReference>
<evidence type="ECO:0000313" key="1">
    <source>
        <dbReference type="EMBL" id="QHU02606.1"/>
    </source>
</evidence>
<name>A0A6C0JD04_9ZZZZ</name>
<evidence type="ECO:0008006" key="2">
    <source>
        <dbReference type="Google" id="ProtNLM"/>
    </source>
</evidence>
<dbReference type="InterPro" id="IPR036514">
    <property type="entry name" value="SGNH_hydro_sf"/>
</dbReference>
<proteinExistence type="predicted"/>
<protein>
    <recommendedName>
        <fullName evidence="2">SGNH hydrolase-type esterase domain-containing protein</fullName>
    </recommendedName>
</protein>
<dbReference type="AlphaFoldDB" id="A0A6C0JD04"/>
<accession>A0A6C0JD04</accession>
<reference evidence="1" key="1">
    <citation type="journal article" date="2020" name="Nature">
        <title>Giant virus diversity and host interactions through global metagenomics.</title>
        <authorList>
            <person name="Schulz F."/>
            <person name="Roux S."/>
            <person name="Paez-Espino D."/>
            <person name="Jungbluth S."/>
            <person name="Walsh D.A."/>
            <person name="Denef V.J."/>
            <person name="McMahon K.D."/>
            <person name="Konstantinidis K.T."/>
            <person name="Eloe-Fadrosh E.A."/>
            <person name="Kyrpides N.C."/>
            <person name="Woyke T."/>
        </authorList>
    </citation>
    <scope>NUCLEOTIDE SEQUENCE</scope>
    <source>
        <strain evidence="1">GVMAG-M-3300025880-76</strain>
    </source>
</reference>